<dbReference type="PANTHER" id="PTHR42922">
    <property type="entry name" value="PHOSPHATE TRANSPORT SYSTEM PERMEASE PROTEIN PSTA"/>
    <property type="match status" value="1"/>
</dbReference>
<evidence type="ECO:0000313" key="18">
    <source>
        <dbReference type="Proteomes" id="UP000284243"/>
    </source>
</evidence>
<dbReference type="InterPro" id="IPR000515">
    <property type="entry name" value="MetI-like"/>
</dbReference>
<evidence type="ECO:0000313" key="17">
    <source>
        <dbReference type="Proteomes" id="UP000283426"/>
    </source>
</evidence>
<evidence type="ECO:0000259" key="11">
    <source>
        <dbReference type="PROSITE" id="PS50928"/>
    </source>
</evidence>
<reference evidence="17 18" key="1">
    <citation type="submission" date="2018-08" db="EMBL/GenBank/DDBJ databases">
        <title>A genome reference for cultivated species of the human gut microbiota.</title>
        <authorList>
            <person name="Zou Y."/>
            <person name="Xue W."/>
            <person name="Luo G."/>
        </authorList>
    </citation>
    <scope>NUCLEOTIDE SEQUENCE [LARGE SCALE GENOMIC DNA]</scope>
    <source>
        <strain evidence="15 17">AF14-6AC</strain>
        <strain evidence="14 18">AF16-14</strain>
        <strain evidence="16 19">OF03-11</strain>
    </source>
</reference>
<comment type="subcellular location">
    <subcellularLocation>
        <location evidence="1 10">Cell membrane</location>
        <topology evidence="1 10">Multi-pass membrane protein</topology>
    </subcellularLocation>
</comment>
<accession>A0A1Y3ZZ74</accession>
<keyword evidence="9 10" id="KW-0472">Membrane</keyword>
<reference evidence="13" key="3">
    <citation type="submission" date="2023-01" db="EMBL/GenBank/DDBJ databases">
        <title>Human gut microbiome strain richness.</title>
        <authorList>
            <person name="Chen-Liaw A."/>
        </authorList>
    </citation>
    <scope>NUCLEOTIDE SEQUENCE</scope>
    <source>
        <strain evidence="13">RTP21484st1_B7_RTP21484_190118</strain>
    </source>
</reference>
<reference evidence="12" key="2">
    <citation type="submission" date="2022-01" db="EMBL/GenBank/DDBJ databases">
        <title>Collection of gut derived symbiotic bacterial strains cultured from healthy donors.</title>
        <authorList>
            <person name="Lin H."/>
            <person name="Kohout C."/>
            <person name="Waligurski E."/>
            <person name="Pamer E.G."/>
        </authorList>
    </citation>
    <scope>NUCLEOTIDE SEQUENCE</scope>
    <source>
        <strain evidence="12">DFI.1.149</strain>
    </source>
</reference>
<dbReference type="RefSeq" id="WP_013612219.1">
    <property type="nucleotide sequence ID" value="NZ_BAABYK010000001.1"/>
</dbReference>
<evidence type="ECO:0000313" key="14">
    <source>
        <dbReference type="EMBL" id="RGU56118.1"/>
    </source>
</evidence>
<dbReference type="InterPro" id="IPR005672">
    <property type="entry name" value="Phosphate_PstA"/>
</dbReference>
<feature type="transmembrane region" description="Helical" evidence="10">
    <location>
        <begin position="150"/>
        <end position="169"/>
    </location>
</feature>
<evidence type="ECO:0000256" key="3">
    <source>
        <dbReference type="ARBA" id="ARBA00016864"/>
    </source>
</evidence>
<feature type="transmembrane region" description="Helical" evidence="10">
    <location>
        <begin position="20"/>
        <end position="41"/>
    </location>
</feature>
<evidence type="ECO:0000313" key="16">
    <source>
        <dbReference type="EMBL" id="RGY02183.1"/>
    </source>
</evidence>
<sequence>MIQRPITSYHSGWRKAKDRIFFWLVCLFSALTAVPLVVIIWEVVRKGYKQINLNFFTETAPSTLDAMLAKINGEIIPGGIANGITGTLLMVVLASVIAIPTGIMGGIYLSEKPKTLFSHVIRFLTDLLQGTPSIVIGIIAYAWVVVPLSSYSALAGSVALAIMMLPLIIRSTEETLKLLPTSLKEAGLALGASYTSVILKVLVPSAFGGLFTGTLLAVSRVMGETAPLMLTALGSTAINWDILDPTSAVPLLIWEFYNDPNLADMIWSCSLFLLLLILVMNIIAKNVARKWKI</sequence>
<dbReference type="Pfam" id="PF00528">
    <property type="entry name" value="BPD_transp_1"/>
    <property type="match status" value="1"/>
</dbReference>
<evidence type="ECO:0000256" key="9">
    <source>
        <dbReference type="ARBA" id="ARBA00023136"/>
    </source>
</evidence>
<dbReference type="Proteomes" id="UP001212263">
    <property type="component" value="Unassembled WGS sequence"/>
</dbReference>
<evidence type="ECO:0000256" key="10">
    <source>
        <dbReference type="RuleBase" id="RU363043"/>
    </source>
</evidence>
<dbReference type="CDD" id="cd06261">
    <property type="entry name" value="TM_PBP2"/>
    <property type="match status" value="1"/>
</dbReference>
<dbReference type="NCBIfam" id="TIGR00974">
    <property type="entry name" value="3a0107s02c"/>
    <property type="match status" value="1"/>
</dbReference>
<dbReference type="Proteomes" id="UP000284243">
    <property type="component" value="Unassembled WGS sequence"/>
</dbReference>
<evidence type="ECO:0000256" key="6">
    <source>
        <dbReference type="ARBA" id="ARBA00022592"/>
    </source>
</evidence>
<protein>
    <recommendedName>
        <fullName evidence="3 10">Phosphate transport system permease protein PstA</fullName>
    </recommendedName>
</protein>
<dbReference type="EMBL" id="QRYC01000012">
    <property type="protein sequence ID" value="RGU56118.1"/>
    <property type="molecule type" value="Genomic_DNA"/>
</dbReference>
<feature type="transmembrane region" description="Helical" evidence="10">
    <location>
        <begin position="197"/>
        <end position="218"/>
    </location>
</feature>
<feature type="transmembrane region" description="Helical" evidence="10">
    <location>
        <begin position="88"/>
        <end position="109"/>
    </location>
</feature>
<dbReference type="AlphaFoldDB" id="A0A1Y3ZZ74"/>
<keyword evidence="8 10" id="KW-1133">Transmembrane helix</keyword>
<dbReference type="EMBL" id="QRYW01000008">
    <property type="protein sequence ID" value="RGV28608.1"/>
    <property type="molecule type" value="Genomic_DNA"/>
</dbReference>
<dbReference type="PANTHER" id="PTHR42922:SF1">
    <property type="entry name" value="PHOSPHATE TRANSPORT SYSTEM PERMEASE PROTEIN PSTA"/>
    <property type="match status" value="1"/>
</dbReference>
<evidence type="ECO:0000256" key="4">
    <source>
        <dbReference type="ARBA" id="ARBA00022448"/>
    </source>
</evidence>
<feature type="transmembrane region" description="Helical" evidence="10">
    <location>
        <begin position="121"/>
        <end position="144"/>
    </location>
</feature>
<evidence type="ECO:0000256" key="1">
    <source>
        <dbReference type="ARBA" id="ARBA00004651"/>
    </source>
</evidence>
<dbReference type="InterPro" id="IPR035906">
    <property type="entry name" value="MetI-like_sf"/>
</dbReference>
<dbReference type="PROSITE" id="PS50928">
    <property type="entry name" value="ABC_TM1"/>
    <property type="match status" value="1"/>
</dbReference>
<gene>
    <name evidence="12" type="primary">pstA</name>
    <name evidence="15" type="ORF">DWW24_05065</name>
    <name evidence="14" type="ORF">DWW57_10175</name>
    <name evidence="16" type="ORF">DXA53_19715</name>
    <name evidence="12" type="ORF">L0P03_09865</name>
    <name evidence="13" type="ORF">PN645_12700</name>
</gene>
<organism evidence="16 19">
    <name type="scientific">Odoribacter splanchnicus</name>
    <dbReference type="NCBI Taxonomy" id="28118"/>
    <lineage>
        <taxon>Bacteria</taxon>
        <taxon>Pseudomonadati</taxon>
        <taxon>Bacteroidota</taxon>
        <taxon>Bacteroidia</taxon>
        <taxon>Bacteroidales</taxon>
        <taxon>Odoribacteraceae</taxon>
        <taxon>Odoribacter</taxon>
    </lineage>
</organism>
<dbReference type="GO" id="GO:0035435">
    <property type="term" value="P:phosphate ion transmembrane transport"/>
    <property type="evidence" value="ECO:0007669"/>
    <property type="project" value="InterPro"/>
</dbReference>
<evidence type="ECO:0000256" key="7">
    <source>
        <dbReference type="ARBA" id="ARBA00022692"/>
    </source>
</evidence>
<feature type="domain" description="ABC transmembrane type-1" evidence="11">
    <location>
        <begin position="84"/>
        <end position="284"/>
    </location>
</feature>
<dbReference type="EMBL" id="JAQMRD010000016">
    <property type="protein sequence ID" value="MDB9223862.1"/>
    <property type="molecule type" value="Genomic_DNA"/>
</dbReference>
<keyword evidence="6" id="KW-0592">Phosphate transport</keyword>
<dbReference type="SUPFAM" id="SSF161098">
    <property type="entry name" value="MetI-like"/>
    <property type="match status" value="1"/>
</dbReference>
<name>A0A1Y3ZZ74_9BACT</name>
<dbReference type="Proteomes" id="UP001199750">
    <property type="component" value="Unassembled WGS sequence"/>
</dbReference>
<dbReference type="Proteomes" id="UP000283426">
    <property type="component" value="Unassembled WGS sequence"/>
</dbReference>
<dbReference type="InterPro" id="IPR051408">
    <property type="entry name" value="Phosphate_transprt_permease"/>
</dbReference>
<keyword evidence="7 10" id="KW-0812">Transmembrane</keyword>
<evidence type="ECO:0000256" key="5">
    <source>
        <dbReference type="ARBA" id="ARBA00022475"/>
    </source>
</evidence>
<keyword evidence="5 10" id="KW-1003">Cell membrane</keyword>
<dbReference type="EMBL" id="QSCO01000049">
    <property type="protein sequence ID" value="RGY02183.1"/>
    <property type="molecule type" value="Genomic_DNA"/>
</dbReference>
<dbReference type="GO" id="GO:0005315">
    <property type="term" value="F:phosphate transmembrane transporter activity"/>
    <property type="evidence" value="ECO:0007669"/>
    <property type="project" value="InterPro"/>
</dbReference>
<dbReference type="GeneID" id="61275249"/>
<dbReference type="Gene3D" id="1.10.3720.10">
    <property type="entry name" value="MetI-like"/>
    <property type="match status" value="1"/>
</dbReference>
<comment type="caution">
    <text evidence="16">The sequence shown here is derived from an EMBL/GenBank/DDBJ whole genome shotgun (WGS) entry which is preliminary data.</text>
</comment>
<proteinExistence type="inferred from homology"/>
<evidence type="ECO:0000313" key="13">
    <source>
        <dbReference type="EMBL" id="MDB9223862.1"/>
    </source>
</evidence>
<dbReference type="EMBL" id="JAKNDN010000017">
    <property type="protein sequence ID" value="MCG4960152.1"/>
    <property type="molecule type" value="Genomic_DNA"/>
</dbReference>
<dbReference type="GO" id="GO:0005886">
    <property type="term" value="C:plasma membrane"/>
    <property type="evidence" value="ECO:0007669"/>
    <property type="project" value="UniProtKB-SubCell"/>
</dbReference>
<evidence type="ECO:0000256" key="2">
    <source>
        <dbReference type="ARBA" id="ARBA00007069"/>
    </source>
</evidence>
<dbReference type="OMA" id="SLPGMMY"/>
<feature type="transmembrane region" description="Helical" evidence="10">
    <location>
        <begin position="265"/>
        <end position="284"/>
    </location>
</feature>
<evidence type="ECO:0000256" key="8">
    <source>
        <dbReference type="ARBA" id="ARBA00022989"/>
    </source>
</evidence>
<evidence type="ECO:0000313" key="19">
    <source>
        <dbReference type="Proteomes" id="UP000284434"/>
    </source>
</evidence>
<dbReference type="Proteomes" id="UP000284434">
    <property type="component" value="Unassembled WGS sequence"/>
</dbReference>
<evidence type="ECO:0000313" key="15">
    <source>
        <dbReference type="EMBL" id="RGV28608.1"/>
    </source>
</evidence>
<keyword evidence="4" id="KW-0813">Transport</keyword>
<evidence type="ECO:0000313" key="12">
    <source>
        <dbReference type="EMBL" id="MCG4960152.1"/>
    </source>
</evidence>
<comment type="similarity">
    <text evidence="2 10">Belongs to the binding-protein-dependent transport system permease family. CysTW subfamily.</text>
</comment>